<evidence type="ECO:0000256" key="4">
    <source>
        <dbReference type="ARBA" id="ARBA00023004"/>
    </source>
</evidence>
<dbReference type="InterPro" id="IPR036396">
    <property type="entry name" value="Cyt_P450_sf"/>
</dbReference>
<dbReference type="PANTHER" id="PTHR24305:SF235">
    <property type="entry name" value="CYTOCHROME P450 MONOOXYGENASE APDB-RELATED"/>
    <property type="match status" value="1"/>
</dbReference>
<dbReference type="GO" id="GO:0005506">
    <property type="term" value="F:iron ion binding"/>
    <property type="evidence" value="ECO:0007669"/>
    <property type="project" value="InterPro"/>
</dbReference>
<dbReference type="GO" id="GO:0044550">
    <property type="term" value="P:secondary metabolite biosynthetic process"/>
    <property type="evidence" value="ECO:0007669"/>
    <property type="project" value="UniProtKB-ARBA"/>
</dbReference>
<evidence type="ECO:0000313" key="9">
    <source>
        <dbReference type="Proteomes" id="UP001150538"/>
    </source>
</evidence>
<dbReference type="InterPro" id="IPR001128">
    <property type="entry name" value="Cyt_P450"/>
</dbReference>
<protein>
    <recommendedName>
        <fullName evidence="10">Cytochrome P450</fullName>
    </recommendedName>
</protein>
<dbReference type="PRINTS" id="PR00463">
    <property type="entry name" value="EP450I"/>
</dbReference>
<evidence type="ECO:0000256" key="7">
    <source>
        <dbReference type="SAM" id="MobiDB-lite"/>
    </source>
</evidence>
<keyword evidence="2 5" id="KW-0479">Metal-binding</keyword>
<proteinExistence type="inferred from homology"/>
<keyword evidence="3 6" id="KW-0560">Oxidoreductase</keyword>
<evidence type="ECO:0000313" key="8">
    <source>
        <dbReference type="EMBL" id="KAJ1916687.1"/>
    </source>
</evidence>
<dbReference type="PANTHER" id="PTHR24305">
    <property type="entry name" value="CYTOCHROME P450"/>
    <property type="match status" value="1"/>
</dbReference>
<comment type="similarity">
    <text evidence="6">Belongs to the cytochrome P450 family.</text>
</comment>
<comment type="cofactor">
    <cofactor evidence="1 5">
        <name>heme</name>
        <dbReference type="ChEBI" id="CHEBI:30413"/>
    </cofactor>
</comment>
<keyword evidence="9" id="KW-1185">Reference proteome</keyword>
<keyword evidence="4 5" id="KW-0408">Iron</keyword>
<dbReference type="SUPFAM" id="SSF48264">
    <property type="entry name" value="Cytochrome P450"/>
    <property type="match status" value="1"/>
</dbReference>
<dbReference type="AlphaFoldDB" id="A0A9W7ZZL9"/>
<feature type="region of interest" description="Disordered" evidence="7">
    <location>
        <begin position="566"/>
        <end position="592"/>
    </location>
</feature>
<keyword evidence="5 6" id="KW-0349">Heme</keyword>
<evidence type="ECO:0000256" key="5">
    <source>
        <dbReference type="PIRSR" id="PIRSR602401-1"/>
    </source>
</evidence>
<evidence type="ECO:0000256" key="1">
    <source>
        <dbReference type="ARBA" id="ARBA00001971"/>
    </source>
</evidence>
<dbReference type="Gene3D" id="1.10.630.10">
    <property type="entry name" value="Cytochrome P450"/>
    <property type="match status" value="1"/>
</dbReference>
<accession>A0A9W7ZZL9</accession>
<feature type="compositionally biased region" description="Polar residues" evidence="7">
    <location>
        <begin position="580"/>
        <end position="592"/>
    </location>
</feature>
<keyword evidence="6" id="KW-0503">Monooxygenase</keyword>
<name>A0A9W7ZZL9_9FUNG</name>
<evidence type="ECO:0000256" key="6">
    <source>
        <dbReference type="RuleBase" id="RU000461"/>
    </source>
</evidence>
<evidence type="ECO:0008006" key="10">
    <source>
        <dbReference type="Google" id="ProtNLM"/>
    </source>
</evidence>
<dbReference type="Pfam" id="PF00067">
    <property type="entry name" value="p450"/>
    <property type="match status" value="1"/>
</dbReference>
<dbReference type="GO" id="GO:0020037">
    <property type="term" value="F:heme binding"/>
    <property type="evidence" value="ECO:0007669"/>
    <property type="project" value="InterPro"/>
</dbReference>
<feature type="binding site" description="axial binding residue" evidence="5">
    <location>
        <position position="470"/>
    </location>
    <ligand>
        <name>heme</name>
        <dbReference type="ChEBI" id="CHEBI:30413"/>
    </ligand>
    <ligandPart>
        <name>Fe</name>
        <dbReference type="ChEBI" id="CHEBI:18248"/>
    </ligandPart>
</feature>
<comment type="caution">
    <text evidence="8">The sequence shown here is derived from an EMBL/GenBank/DDBJ whole genome shotgun (WGS) entry which is preliminary data.</text>
</comment>
<dbReference type="Proteomes" id="UP001150538">
    <property type="component" value="Unassembled WGS sequence"/>
</dbReference>
<gene>
    <name evidence="8" type="ORF">H4219_003646</name>
</gene>
<evidence type="ECO:0000256" key="3">
    <source>
        <dbReference type="ARBA" id="ARBA00023002"/>
    </source>
</evidence>
<dbReference type="PRINTS" id="PR00385">
    <property type="entry name" value="P450"/>
</dbReference>
<organism evidence="8 9">
    <name type="scientific">Mycoemilia scoparia</name>
    <dbReference type="NCBI Taxonomy" id="417184"/>
    <lineage>
        <taxon>Eukaryota</taxon>
        <taxon>Fungi</taxon>
        <taxon>Fungi incertae sedis</taxon>
        <taxon>Zoopagomycota</taxon>
        <taxon>Kickxellomycotina</taxon>
        <taxon>Kickxellomycetes</taxon>
        <taxon>Kickxellales</taxon>
        <taxon>Kickxellaceae</taxon>
        <taxon>Mycoemilia</taxon>
    </lineage>
</organism>
<dbReference type="EMBL" id="JANBPU010000095">
    <property type="protein sequence ID" value="KAJ1916687.1"/>
    <property type="molecule type" value="Genomic_DNA"/>
</dbReference>
<evidence type="ECO:0000256" key="2">
    <source>
        <dbReference type="ARBA" id="ARBA00022723"/>
    </source>
</evidence>
<dbReference type="GO" id="GO:0016705">
    <property type="term" value="F:oxidoreductase activity, acting on paired donors, with incorporation or reduction of molecular oxygen"/>
    <property type="evidence" value="ECO:0007669"/>
    <property type="project" value="InterPro"/>
</dbReference>
<dbReference type="OrthoDB" id="1470350at2759"/>
<dbReference type="InterPro" id="IPR017972">
    <property type="entry name" value="Cyt_P450_CS"/>
</dbReference>
<dbReference type="PROSITE" id="PS00086">
    <property type="entry name" value="CYTOCHROME_P450"/>
    <property type="match status" value="1"/>
</dbReference>
<dbReference type="InterPro" id="IPR050121">
    <property type="entry name" value="Cytochrome_P450_monoxygenase"/>
</dbReference>
<dbReference type="GO" id="GO:0004497">
    <property type="term" value="F:monooxygenase activity"/>
    <property type="evidence" value="ECO:0007669"/>
    <property type="project" value="UniProtKB-KW"/>
</dbReference>
<dbReference type="InterPro" id="IPR002401">
    <property type="entry name" value="Cyt_P450_E_grp-I"/>
</dbReference>
<sequence length="592" mass="67614">MSDITTPVPTQLTIYNNIRSITNSLSYPSLLAQLSFWQWTLITLTSIFIWKIITARLLTPLSKMPGPFWETVFSYNMYKSLFQGEFHTYLLNQQHKYGPIFYVARNRVCISDPNDARHILSKKTFIKSKVYNMSILGAPNIFTTKDPKFNEMRRRQIGPAFTVSHISEMEKIIHDQTVVSLKNKIEALLNKNAQQTGVRECRINYVKDFYYMMFDVVSELAFGKSFGMLERGDFTILGYMHSMSFLAATEAAVPFTLEKEWIMKKQRDDARKLVAYTKKIVQDRIRENQEKGKPERKDILQSFIDSVDKETGNKMSIQEIVSENIVLLFGGTDTASNTMSWTLFLLMIYPEVYKKVVQEVREAFPNPKSSIKYSEARSKLPYLEAVLYESMRLLPVVPAGLGRTVPKEGAEFQGYKIPGGTTIYVFIQGLHRNPKYWDQPDKFIPERFLGEGAAERKRNVFIFSTGYRICPGRNLAWMEMMLPMSRLLRDYDFELPKESHFGPDVIDPLTGEPKIMPGHLGLVFGPRYPDRDGWIVIKPADLSAFSIPIDNSNSSSNLEIQSNRAFSNEDKETEGGGGSTPLSAVSTTSTLV</sequence>
<reference evidence="8" key="1">
    <citation type="submission" date="2022-07" db="EMBL/GenBank/DDBJ databases">
        <title>Phylogenomic reconstructions and comparative analyses of Kickxellomycotina fungi.</title>
        <authorList>
            <person name="Reynolds N.K."/>
            <person name="Stajich J.E."/>
            <person name="Barry K."/>
            <person name="Grigoriev I.V."/>
            <person name="Crous P."/>
            <person name="Smith M.E."/>
        </authorList>
    </citation>
    <scope>NUCLEOTIDE SEQUENCE</scope>
    <source>
        <strain evidence="8">NBRC 100468</strain>
    </source>
</reference>